<dbReference type="EMBL" id="JAMSKV010000004">
    <property type="protein sequence ID" value="MCQ8278026.1"/>
    <property type="molecule type" value="Genomic_DNA"/>
</dbReference>
<dbReference type="RefSeq" id="WP_422863490.1">
    <property type="nucleotide sequence ID" value="NZ_JAMSKV010000004.1"/>
</dbReference>
<dbReference type="Proteomes" id="UP001524587">
    <property type="component" value="Unassembled WGS sequence"/>
</dbReference>
<evidence type="ECO:0000313" key="2">
    <source>
        <dbReference type="Proteomes" id="UP001524587"/>
    </source>
</evidence>
<proteinExistence type="predicted"/>
<evidence type="ECO:0000313" key="1">
    <source>
        <dbReference type="EMBL" id="MCQ8278026.1"/>
    </source>
</evidence>
<sequence>MAKRSLTSGEIALARGLFGTSLDYHAIGVFDRGYARINALGNMSFRGNIFLPHGHDTDFSMASIARQRLFIHETVHVWQHQNRVLNLAVAAWREARKHRFRYGRAYLFLLDRDKDLLDYGLEQQPAIIEEYFLRQHSGVSMGRCLNRDADIPALLEAVLGRFLHDPGYARRGVERTRTAGGGRIAPVGPVRAEAA</sequence>
<gene>
    <name evidence="1" type="ORF">NFI95_06150</name>
</gene>
<keyword evidence="2" id="KW-1185">Reference proteome</keyword>
<comment type="caution">
    <text evidence="1">The sequence shown here is derived from an EMBL/GenBank/DDBJ whole genome shotgun (WGS) entry which is preliminary data.</text>
</comment>
<name>A0ABT1W7A5_9PROT</name>
<protein>
    <recommendedName>
        <fullName evidence="3">Type IV secretion protein Rhs</fullName>
    </recommendedName>
</protein>
<reference evidence="1 2" key="1">
    <citation type="submission" date="2022-06" db="EMBL/GenBank/DDBJ databases">
        <title>Endosaccharibacter gen. nov., sp. nov., endophytic bacteria isolated from sugarcane.</title>
        <authorList>
            <person name="Pitiwittayakul N."/>
            <person name="Yukphan P."/>
            <person name="Charoenyingcharoen P."/>
            <person name="Tanasupawat S."/>
        </authorList>
    </citation>
    <scope>NUCLEOTIDE SEQUENCE [LARGE SCALE GENOMIC DNA]</scope>
    <source>
        <strain evidence="1 2">KSS8</strain>
    </source>
</reference>
<organism evidence="1 2">
    <name type="scientific">Endosaccharibacter trunci</name>
    <dbReference type="NCBI Taxonomy" id="2812733"/>
    <lineage>
        <taxon>Bacteria</taxon>
        <taxon>Pseudomonadati</taxon>
        <taxon>Pseudomonadota</taxon>
        <taxon>Alphaproteobacteria</taxon>
        <taxon>Acetobacterales</taxon>
        <taxon>Acetobacteraceae</taxon>
        <taxon>Endosaccharibacter</taxon>
    </lineage>
</organism>
<accession>A0ABT1W7A5</accession>
<evidence type="ECO:0008006" key="3">
    <source>
        <dbReference type="Google" id="ProtNLM"/>
    </source>
</evidence>